<sequence length="147" mass="16733">MKRIVLILACIYTLTGCSLDDDGASLSLSLAKITDAQMPDYFETGEVYNFPISYMPSNGCEEFYGFDVNREINGNVRHIYVFAVTARYLDRTDCDDPTEQEKELKNIVITGDENTEYVFHFWIGEENDEAQYLDITVPVGEPEATEE</sequence>
<dbReference type="PROSITE" id="PS51257">
    <property type="entry name" value="PROKAR_LIPOPROTEIN"/>
    <property type="match status" value="1"/>
</dbReference>
<evidence type="ECO:0000313" key="1">
    <source>
        <dbReference type="EMBL" id="MCL6217148.1"/>
    </source>
</evidence>
<accession>A0A9X1ZT04</accession>
<protein>
    <recommendedName>
        <fullName evidence="3">Lipoprotein</fullName>
    </recommendedName>
</protein>
<reference evidence="1" key="1">
    <citation type="submission" date="2022-01" db="EMBL/GenBank/DDBJ databases">
        <title>Genome sequencing of Zunongwangia sp. M21534 genome.</title>
        <authorList>
            <person name="Chen Y."/>
            <person name="Dong C."/>
            <person name="Shao Z."/>
        </authorList>
    </citation>
    <scope>NUCLEOTIDE SEQUENCE</scope>
    <source>
        <strain evidence="1">MCCC M21534</strain>
    </source>
</reference>
<name>A0A9X1ZT04_9FLAO</name>
<comment type="caution">
    <text evidence="1">The sequence shown here is derived from an EMBL/GenBank/DDBJ whole genome shotgun (WGS) entry which is preliminary data.</text>
</comment>
<evidence type="ECO:0008006" key="3">
    <source>
        <dbReference type="Google" id="ProtNLM"/>
    </source>
</evidence>
<keyword evidence="2" id="KW-1185">Reference proteome</keyword>
<gene>
    <name evidence="1" type="ORF">L1967_02485</name>
</gene>
<organism evidence="1 2">
    <name type="scientific">Zunongwangia pacifica</name>
    <dbReference type="NCBI Taxonomy" id="2911062"/>
    <lineage>
        <taxon>Bacteria</taxon>
        <taxon>Pseudomonadati</taxon>
        <taxon>Bacteroidota</taxon>
        <taxon>Flavobacteriia</taxon>
        <taxon>Flavobacteriales</taxon>
        <taxon>Flavobacteriaceae</taxon>
        <taxon>Zunongwangia</taxon>
    </lineage>
</organism>
<dbReference type="EMBL" id="JAKHSK010000002">
    <property type="protein sequence ID" value="MCL6217148.1"/>
    <property type="molecule type" value="Genomic_DNA"/>
</dbReference>
<proteinExistence type="predicted"/>
<evidence type="ECO:0000313" key="2">
    <source>
        <dbReference type="Proteomes" id="UP001139521"/>
    </source>
</evidence>
<dbReference type="Proteomes" id="UP001139521">
    <property type="component" value="Unassembled WGS sequence"/>
</dbReference>
<dbReference type="RefSeq" id="WP_249600131.1">
    <property type="nucleotide sequence ID" value="NZ_JAKHSK010000002.1"/>
</dbReference>
<dbReference type="AlphaFoldDB" id="A0A9X1ZT04"/>